<dbReference type="Proteomes" id="UP000233469">
    <property type="component" value="Unassembled WGS sequence"/>
</dbReference>
<evidence type="ECO:0000256" key="1">
    <source>
        <dbReference type="PROSITE-ProRule" id="PRU00267"/>
    </source>
</evidence>
<keyword evidence="1" id="KW-0539">Nucleus</keyword>
<dbReference type="Gene3D" id="1.10.30.10">
    <property type="entry name" value="High mobility group box domain"/>
    <property type="match status" value="1"/>
</dbReference>
<organism evidence="4">
    <name type="scientific">Rhizophagus irregularis</name>
    <dbReference type="NCBI Taxonomy" id="588596"/>
    <lineage>
        <taxon>Eukaryota</taxon>
        <taxon>Fungi</taxon>
        <taxon>Fungi incertae sedis</taxon>
        <taxon>Mucoromycota</taxon>
        <taxon>Glomeromycotina</taxon>
        <taxon>Glomeromycetes</taxon>
        <taxon>Glomerales</taxon>
        <taxon>Glomeraceae</taxon>
        <taxon>Rhizophagus</taxon>
    </lineage>
</organism>
<sequence length="358" mass="42517">MPPIFPSNYTYPRQGYIIPFPKNTHQEKYFIFDDNTIESIISTVITPDEQKEIESLTFLPLVDLVKPGIKKHKDNKAPRSQNVFVIFRKDQQARLTFEKGPSFTSQLKHVSIVVSKLWKEATAEQKTLYDRVSYITKQVHKHLWPDYSYKPNRRENRCNFPPLLPPPPSRPSYSPPSQFQYRNSPPSQFQYRNSPPSQFQYRNSPPSQFQYRNSPPSQFQYRNSPPSQFQYRNSPPSQFQYRNSPPSQFQYRNSPPSQFQYRNSSPSQFQYRRTLPFPTNSPFFPQKYSYYQNSPQKYSYHQNFPQKYSYQNKVLPSPISSFSPNNPHLLEINPSNTMNEQYDKYIRNSLNKFSRLSL</sequence>
<reference evidence="5 6" key="2">
    <citation type="submission" date="2016-04" db="EMBL/GenBank/DDBJ databases">
        <title>Genome analyses suggest a sexual origin of heterokaryosis in a supposedly ancient asexual fungus.</title>
        <authorList>
            <person name="Ropars J."/>
            <person name="Sedzielewska K."/>
            <person name="Noel J."/>
            <person name="Charron P."/>
            <person name="Farinelli L."/>
            <person name="Marton T."/>
            <person name="Kruger M."/>
            <person name="Pelin A."/>
            <person name="Brachmann A."/>
            <person name="Corradi N."/>
        </authorList>
    </citation>
    <scope>NUCLEOTIDE SEQUENCE [LARGE SCALE GENOMIC DNA]</scope>
    <source>
        <strain evidence="5 6">C2</strain>
    </source>
</reference>
<dbReference type="SUPFAM" id="SSF47095">
    <property type="entry name" value="HMG-box"/>
    <property type="match status" value="1"/>
</dbReference>
<evidence type="ECO:0000259" key="3">
    <source>
        <dbReference type="PROSITE" id="PS50118"/>
    </source>
</evidence>
<feature type="compositionally biased region" description="Polar residues" evidence="2">
    <location>
        <begin position="183"/>
        <end position="264"/>
    </location>
</feature>
<dbReference type="GO" id="GO:0003677">
    <property type="term" value="F:DNA binding"/>
    <property type="evidence" value="ECO:0007669"/>
    <property type="project" value="UniProtKB-UniRule"/>
</dbReference>
<dbReference type="AlphaFoldDB" id="A0A1B1ETP7"/>
<feature type="DNA-binding region" description="HMG box" evidence="1">
    <location>
        <begin position="77"/>
        <end position="148"/>
    </location>
</feature>
<evidence type="ECO:0000313" key="4">
    <source>
        <dbReference type="EMBL" id="ANQ32179.1"/>
    </source>
</evidence>
<proteinExistence type="predicted"/>
<dbReference type="EMBL" id="KT212887">
    <property type="protein sequence ID" value="ANQ32179.1"/>
    <property type="molecule type" value="Genomic_DNA"/>
</dbReference>
<dbReference type="VEuPathDB" id="FungiDB:FUN_005810"/>
<dbReference type="GO" id="GO:0005634">
    <property type="term" value="C:nucleus"/>
    <property type="evidence" value="ECO:0007669"/>
    <property type="project" value="UniProtKB-UniRule"/>
</dbReference>
<dbReference type="InterPro" id="IPR009071">
    <property type="entry name" value="HMG_box_dom"/>
</dbReference>
<evidence type="ECO:0000313" key="6">
    <source>
        <dbReference type="Proteomes" id="UP000233469"/>
    </source>
</evidence>
<name>A0A1B1ETP7_9GLOM</name>
<evidence type="ECO:0000313" key="5">
    <source>
        <dbReference type="EMBL" id="PKK77309.1"/>
    </source>
</evidence>
<protein>
    <submittedName>
        <fullName evidence="4">MATA-HMG</fullName>
    </submittedName>
</protein>
<gene>
    <name evidence="4" type="primary">HMG129</name>
    <name evidence="5" type="ORF">RhiirC2_810008</name>
</gene>
<reference evidence="4" key="1">
    <citation type="submission" date="2015-06" db="EMBL/GenBank/DDBJ databases">
        <title>Evolution and Diversity of Sexually-Related Genes in an Arbuscular Mycorrhizal Fungi.</title>
        <authorList>
            <person name="Charron P."/>
            <person name="Marton T."/>
            <person name="Corradi N."/>
        </authorList>
    </citation>
    <scope>NUCLEOTIDE SEQUENCE</scope>
    <source>
        <strain evidence="4">C2</strain>
    </source>
</reference>
<feature type="compositionally biased region" description="Pro residues" evidence="2">
    <location>
        <begin position="162"/>
        <end position="174"/>
    </location>
</feature>
<dbReference type="VEuPathDB" id="FungiDB:RhiirA1_386436"/>
<dbReference type="InterPro" id="IPR036910">
    <property type="entry name" value="HMG_box_dom_sf"/>
</dbReference>
<keyword evidence="1" id="KW-0238">DNA-binding</keyword>
<reference evidence="5 6" key="3">
    <citation type="submission" date="2017-10" db="EMBL/GenBank/DDBJ databases">
        <title>Extensive intraspecific genome diversity in a model arbuscular mycorrhizal fungus.</title>
        <authorList>
            <person name="Chen E.C.H."/>
            <person name="Morin E."/>
            <person name="Baudet D."/>
            <person name="Noel J."/>
            <person name="Ndikumana S."/>
            <person name="Charron P."/>
            <person name="St-Onge C."/>
            <person name="Giorgi J."/>
            <person name="Grigoriev I.V."/>
            <person name="Roux C."/>
            <person name="Martin F.M."/>
            <person name="Corradi N."/>
        </authorList>
    </citation>
    <scope>NUCLEOTIDE SEQUENCE [LARGE SCALE GENOMIC DNA]</scope>
    <source>
        <strain evidence="5 6">C2</strain>
    </source>
</reference>
<dbReference type="PROSITE" id="PS50118">
    <property type="entry name" value="HMG_BOX_2"/>
    <property type="match status" value="1"/>
</dbReference>
<feature type="domain" description="HMG box" evidence="3">
    <location>
        <begin position="77"/>
        <end position="148"/>
    </location>
</feature>
<dbReference type="EMBL" id="LLXL01000136">
    <property type="protein sequence ID" value="PKK77309.1"/>
    <property type="molecule type" value="Genomic_DNA"/>
</dbReference>
<accession>A0A1B1ETP7</accession>
<dbReference type="VEuPathDB" id="FungiDB:RhiirFUN_005506"/>
<evidence type="ECO:0000256" key="2">
    <source>
        <dbReference type="SAM" id="MobiDB-lite"/>
    </source>
</evidence>
<feature type="region of interest" description="Disordered" evidence="2">
    <location>
        <begin position="155"/>
        <end position="264"/>
    </location>
</feature>